<protein>
    <submittedName>
        <fullName evidence="1">Uncharacterized protein</fullName>
    </submittedName>
</protein>
<dbReference type="EMBL" id="JASJND010000003">
    <property type="protein sequence ID" value="MDJ1113791.1"/>
    <property type="molecule type" value="Genomic_DNA"/>
</dbReference>
<dbReference type="RefSeq" id="WP_283715264.1">
    <property type="nucleotide sequence ID" value="NZ_JASJND010000003.1"/>
</dbReference>
<dbReference type="Proteomes" id="UP001321481">
    <property type="component" value="Unassembled WGS sequence"/>
</dbReference>
<proteinExistence type="predicted"/>
<comment type="caution">
    <text evidence="1">The sequence shown here is derived from an EMBL/GenBank/DDBJ whole genome shotgun (WGS) entry which is preliminary data.</text>
</comment>
<keyword evidence="2" id="KW-1185">Reference proteome</keyword>
<sequence length="59" mass="6453">MNVYVDHNLVPREVIVSHGCEIHAYYEPPGSAAGWWSVHLTDTPDAPVYYELAPAGGAE</sequence>
<name>A0ABT6ZCQ8_9MICO</name>
<gene>
    <name evidence="1" type="ORF">QNI14_04935</name>
</gene>
<organism evidence="1 2">
    <name type="scientific">Microbacterium dauci</name>
    <dbReference type="NCBI Taxonomy" id="3048008"/>
    <lineage>
        <taxon>Bacteria</taxon>
        <taxon>Bacillati</taxon>
        <taxon>Actinomycetota</taxon>
        <taxon>Actinomycetes</taxon>
        <taxon>Micrococcales</taxon>
        <taxon>Microbacteriaceae</taxon>
        <taxon>Microbacterium</taxon>
    </lineage>
</organism>
<reference evidence="1 2" key="1">
    <citation type="submission" date="2023-05" db="EMBL/GenBank/DDBJ databases">
        <title>Microbacterium dauci sp.nov., Isolated from Carrot Rhizosphere Soil.</title>
        <authorList>
            <person name="Xiao Z."/>
            <person name="Zheng J."/>
        </authorList>
    </citation>
    <scope>NUCLEOTIDE SEQUENCE [LARGE SCALE GENOMIC DNA]</scope>
    <source>
        <strain evidence="1 2">LX3-4</strain>
    </source>
</reference>
<accession>A0ABT6ZCQ8</accession>
<evidence type="ECO:0000313" key="1">
    <source>
        <dbReference type="EMBL" id="MDJ1113791.1"/>
    </source>
</evidence>
<evidence type="ECO:0000313" key="2">
    <source>
        <dbReference type="Proteomes" id="UP001321481"/>
    </source>
</evidence>